<feature type="compositionally biased region" description="Low complexity" evidence="2">
    <location>
        <begin position="33"/>
        <end position="51"/>
    </location>
</feature>
<feature type="region of interest" description="Disordered" evidence="2">
    <location>
        <begin position="163"/>
        <end position="233"/>
    </location>
</feature>
<dbReference type="OrthoDB" id="10518595at2759"/>
<feature type="region of interest" description="Disordered" evidence="2">
    <location>
        <begin position="33"/>
        <end position="56"/>
    </location>
</feature>
<feature type="compositionally biased region" description="Polar residues" evidence="2">
    <location>
        <begin position="387"/>
        <end position="396"/>
    </location>
</feature>
<dbReference type="Proteomes" id="UP000094385">
    <property type="component" value="Unassembled WGS sequence"/>
</dbReference>
<proteinExistence type="predicted"/>
<evidence type="ECO:0000256" key="1">
    <source>
        <dbReference type="SAM" id="Coils"/>
    </source>
</evidence>
<sequence length="620" mass="68364">MYAYLLPLLLCFVLISYYFLRRISDTVINKPFASTPSTTSSTPSEQPASSSGDSAIDQNSYIRQSRHLDAPQSRRIRVTFQPDGEGASEIYEIILPELNSAATPSTIRLAGESFAAPPPAASPPDPSVLLRPEQEHLRNPIHRHIFQADDEINDVQQHKQDAIPKSPLPWTLPSVDPPQPTAGRRLRRQSPAVSPRVETATPAMPRTPRRTQQSAHAGDDNVRLPPQGANPTMAQSDYEHIRQNRPSSPAGEFSNRLRDGMGGMGMGSTGNIPLGTTGYEPPRAMPIPQATVMPTMMPGYLPNHIPAHLTTQSMMPPVQQHLQPLPTQPMGNAGWVFPGAYPNPYVTPTQHPHMLGPGSGVYLMSTPPQPIPPGQHQAPLPIPATVPSPQAQQGQPQCPYCEHEHHHHHRHYRSPSPSRSRSRSSDRVVVVSGAPGGGGGGGGGVGGSGHMGGFGGIWDPLTMYKEQELEKQTLTEAYKSEKKKLEDEVKNLKIKAEEKNKVISIRNEDLKKIWELPLSKVRTWHSLQQKMIEAFPSSAEPLLREGYYEVRRLEDNVHILPTLWPEVMKESKEYEIILIPPPVPAAPSKKSNGLANLKNGSFQKWYAEVDKKGRQRKIIG</sequence>
<accession>A0A1E3Q726</accession>
<keyword evidence="1" id="KW-0175">Coiled coil</keyword>
<feature type="coiled-coil region" evidence="1">
    <location>
        <begin position="464"/>
        <end position="502"/>
    </location>
</feature>
<feature type="region of interest" description="Disordered" evidence="2">
    <location>
        <begin position="364"/>
        <end position="448"/>
    </location>
</feature>
<evidence type="ECO:0000313" key="3">
    <source>
        <dbReference type="EMBL" id="ODQ73294.1"/>
    </source>
</evidence>
<dbReference type="AlphaFoldDB" id="A0A1E3Q726"/>
<keyword evidence="4" id="KW-1185">Reference proteome</keyword>
<organism evidence="3 4">
    <name type="scientific">Lipomyces starkeyi NRRL Y-11557</name>
    <dbReference type="NCBI Taxonomy" id="675824"/>
    <lineage>
        <taxon>Eukaryota</taxon>
        <taxon>Fungi</taxon>
        <taxon>Dikarya</taxon>
        <taxon>Ascomycota</taxon>
        <taxon>Saccharomycotina</taxon>
        <taxon>Lipomycetes</taxon>
        <taxon>Lipomycetales</taxon>
        <taxon>Lipomycetaceae</taxon>
        <taxon>Lipomyces</taxon>
    </lineage>
</organism>
<reference evidence="3 4" key="1">
    <citation type="journal article" date="2016" name="Proc. Natl. Acad. Sci. U.S.A.">
        <title>Comparative genomics of biotechnologically important yeasts.</title>
        <authorList>
            <person name="Riley R."/>
            <person name="Haridas S."/>
            <person name="Wolfe K.H."/>
            <person name="Lopes M.R."/>
            <person name="Hittinger C.T."/>
            <person name="Goeker M."/>
            <person name="Salamov A.A."/>
            <person name="Wisecaver J.H."/>
            <person name="Long T.M."/>
            <person name="Calvey C.H."/>
            <person name="Aerts A.L."/>
            <person name="Barry K.W."/>
            <person name="Choi C."/>
            <person name="Clum A."/>
            <person name="Coughlan A.Y."/>
            <person name="Deshpande S."/>
            <person name="Douglass A.P."/>
            <person name="Hanson S.J."/>
            <person name="Klenk H.-P."/>
            <person name="LaButti K.M."/>
            <person name="Lapidus A."/>
            <person name="Lindquist E.A."/>
            <person name="Lipzen A.M."/>
            <person name="Meier-Kolthoff J.P."/>
            <person name="Ohm R.A."/>
            <person name="Otillar R.P."/>
            <person name="Pangilinan J.L."/>
            <person name="Peng Y."/>
            <person name="Rokas A."/>
            <person name="Rosa C.A."/>
            <person name="Scheuner C."/>
            <person name="Sibirny A.A."/>
            <person name="Slot J.C."/>
            <person name="Stielow J.B."/>
            <person name="Sun H."/>
            <person name="Kurtzman C.P."/>
            <person name="Blackwell M."/>
            <person name="Grigoriev I.V."/>
            <person name="Jeffries T.W."/>
        </authorList>
    </citation>
    <scope>NUCLEOTIDE SEQUENCE [LARGE SCALE GENOMIC DNA]</scope>
    <source>
        <strain evidence="3 4">NRRL Y-11557</strain>
    </source>
</reference>
<evidence type="ECO:0000313" key="4">
    <source>
        <dbReference type="Proteomes" id="UP000094385"/>
    </source>
</evidence>
<name>A0A1E3Q726_LIPST</name>
<evidence type="ECO:0000256" key="2">
    <source>
        <dbReference type="SAM" id="MobiDB-lite"/>
    </source>
</evidence>
<protein>
    <submittedName>
        <fullName evidence="3">Uncharacterized protein</fullName>
    </submittedName>
</protein>
<gene>
    <name evidence="3" type="ORF">LIPSTDRAFT_63567</name>
</gene>
<feature type="compositionally biased region" description="Gly residues" evidence="2">
    <location>
        <begin position="434"/>
        <end position="448"/>
    </location>
</feature>
<dbReference type="EMBL" id="KV454294">
    <property type="protein sequence ID" value="ODQ73294.1"/>
    <property type="molecule type" value="Genomic_DNA"/>
</dbReference>